<evidence type="ECO:0000256" key="1">
    <source>
        <dbReference type="SAM" id="MobiDB-lite"/>
    </source>
</evidence>
<sequence length="244" mass="26753">MPKKKTLTPSLETRLLGLSRKELQTLAKLNGIPANQKTVVIVADLAARGVQPDKIQGALQTAPSQSLKSSYSLRSECLYPSIAVVEGEICSAGDMTQCKVNGVLQAGVQQSNQGRKHNHGTACPNEDVNGVENSSAASNLPRVAHLTGSEKKARKQFLRRRSSLKFDLEASLARPITWEMKTQTPEQTTSKNLIHGENEASLTPRKRGDYAKHTQLSEMRMKDAKQRRITLDRTQALNEADVAV</sequence>
<feature type="region of interest" description="Disordered" evidence="1">
    <location>
        <begin position="183"/>
        <end position="207"/>
    </location>
</feature>
<name>A0AAV8UHZ7_9RHOD</name>
<dbReference type="EMBL" id="JAMWBK010000009">
    <property type="protein sequence ID" value="KAJ8902121.1"/>
    <property type="molecule type" value="Genomic_DNA"/>
</dbReference>
<gene>
    <name evidence="2" type="ORF">NDN08_006529</name>
</gene>
<evidence type="ECO:0000313" key="3">
    <source>
        <dbReference type="Proteomes" id="UP001157974"/>
    </source>
</evidence>
<dbReference type="Proteomes" id="UP001157974">
    <property type="component" value="Unassembled WGS sequence"/>
</dbReference>
<protein>
    <recommendedName>
        <fullName evidence="4">Nucleolar protein 16</fullName>
    </recommendedName>
</protein>
<evidence type="ECO:0000313" key="2">
    <source>
        <dbReference type="EMBL" id="KAJ8902121.1"/>
    </source>
</evidence>
<comment type="caution">
    <text evidence="2">The sequence shown here is derived from an EMBL/GenBank/DDBJ whole genome shotgun (WGS) entry which is preliminary data.</text>
</comment>
<evidence type="ECO:0008006" key="4">
    <source>
        <dbReference type="Google" id="ProtNLM"/>
    </source>
</evidence>
<accession>A0AAV8UHZ7</accession>
<keyword evidence="3" id="KW-1185">Reference proteome</keyword>
<reference evidence="2 3" key="1">
    <citation type="journal article" date="2023" name="Nat. Commun.">
        <title>Origin of minicircular mitochondrial genomes in red algae.</title>
        <authorList>
            <person name="Lee Y."/>
            <person name="Cho C.H."/>
            <person name="Lee Y.M."/>
            <person name="Park S.I."/>
            <person name="Yang J.H."/>
            <person name="West J.A."/>
            <person name="Bhattacharya D."/>
            <person name="Yoon H.S."/>
        </authorList>
    </citation>
    <scope>NUCLEOTIDE SEQUENCE [LARGE SCALE GENOMIC DNA]</scope>
    <source>
        <strain evidence="2 3">CCMP1338</strain>
        <tissue evidence="2">Whole cell</tissue>
    </source>
</reference>
<proteinExistence type="predicted"/>
<feature type="compositionally biased region" description="Polar residues" evidence="1">
    <location>
        <begin position="183"/>
        <end position="192"/>
    </location>
</feature>
<organism evidence="2 3">
    <name type="scientific">Rhodosorus marinus</name>
    <dbReference type="NCBI Taxonomy" id="101924"/>
    <lineage>
        <taxon>Eukaryota</taxon>
        <taxon>Rhodophyta</taxon>
        <taxon>Stylonematophyceae</taxon>
        <taxon>Stylonematales</taxon>
        <taxon>Stylonemataceae</taxon>
        <taxon>Rhodosorus</taxon>
    </lineage>
</organism>
<dbReference type="AlphaFoldDB" id="A0AAV8UHZ7"/>